<dbReference type="EMBL" id="CAJVCH010019329">
    <property type="protein sequence ID" value="CAG7687296.1"/>
    <property type="molecule type" value="Genomic_DNA"/>
</dbReference>
<gene>
    <name evidence="1" type="ORF">AFUS01_LOCUS3231</name>
</gene>
<keyword evidence="2" id="KW-1185">Reference proteome</keyword>
<sequence length="25" mass="2998">KQRFVTSHPSADLTLCQLYMKFLRN</sequence>
<evidence type="ECO:0000313" key="2">
    <source>
        <dbReference type="Proteomes" id="UP000708208"/>
    </source>
</evidence>
<proteinExistence type="predicted"/>
<dbReference type="Proteomes" id="UP000708208">
    <property type="component" value="Unassembled WGS sequence"/>
</dbReference>
<name>A0A8J2J2S3_9HEXA</name>
<protein>
    <submittedName>
        <fullName evidence="1">Uncharacterized protein</fullName>
    </submittedName>
</protein>
<organism evidence="1 2">
    <name type="scientific">Allacma fusca</name>
    <dbReference type="NCBI Taxonomy" id="39272"/>
    <lineage>
        <taxon>Eukaryota</taxon>
        <taxon>Metazoa</taxon>
        <taxon>Ecdysozoa</taxon>
        <taxon>Arthropoda</taxon>
        <taxon>Hexapoda</taxon>
        <taxon>Collembola</taxon>
        <taxon>Symphypleona</taxon>
        <taxon>Sminthuridae</taxon>
        <taxon>Allacma</taxon>
    </lineage>
</organism>
<reference evidence="1" key="1">
    <citation type="submission" date="2021-06" db="EMBL/GenBank/DDBJ databases">
        <authorList>
            <person name="Hodson N. C."/>
            <person name="Mongue J. A."/>
            <person name="Jaron S. K."/>
        </authorList>
    </citation>
    <scope>NUCLEOTIDE SEQUENCE</scope>
</reference>
<feature type="non-terminal residue" evidence="1">
    <location>
        <position position="1"/>
    </location>
</feature>
<dbReference type="AlphaFoldDB" id="A0A8J2J2S3"/>
<accession>A0A8J2J2S3</accession>
<comment type="caution">
    <text evidence="1">The sequence shown here is derived from an EMBL/GenBank/DDBJ whole genome shotgun (WGS) entry which is preliminary data.</text>
</comment>
<evidence type="ECO:0000313" key="1">
    <source>
        <dbReference type="EMBL" id="CAG7687296.1"/>
    </source>
</evidence>